<evidence type="ECO:0000256" key="1">
    <source>
        <dbReference type="SAM" id="MobiDB-lite"/>
    </source>
</evidence>
<comment type="caution">
    <text evidence="2">The sequence shown here is derived from an EMBL/GenBank/DDBJ whole genome shotgun (WGS) entry which is preliminary data.</text>
</comment>
<dbReference type="Proteomes" id="UP000697107">
    <property type="component" value="Unassembled WGS sequence"/>
</dbReference>
<gene>
    <name evidence="2" type="ORF">PC118_g3818</name>
</gene>
<accession>A0A8T1GH33</accession>
<organism evidence="2 3">
    <name type="scientific">Phytophthora cactorum</name>
    <dbReference type="NCBI Taxonomy" id="29920"/>
    <lineage>
        <taxon>Eukaryota</taxon>
        <taxon>Sar</taxon>
        <taxon>Stramenopiles</taxon>
        <taxon>Oomycota</taxon>
        <taxon>Peronosporomycetes</taxon>
        <taxon>Peronosporales</taxon>
        <taxon>Peronosporaceae</taxon>
        <taxon>Phytophthora</taxon>
    </lineage>
</organism>
<feature type="compositionally biased region" description="Acidic residues" evidence="1">
    <location>
        <begin position="171"/>
        <end position="183"/>
    </location>
</feature>
<protein>
    <submittedName>
        <fullName evidence="2">Uncharacterized protein</fullName>
    </submittedName>
</protein>
<feature type="region of interest" description="Disordered" evidence="1">
    <location>
        <begin position="1"/>
        <end position="23"/>
    </location>
</feature>
<proteinExistence type="predicted"/>
<feature type="region of interest" description="Disordered" evidence="1">
    <location>
        <begin position="159"/>
        <end position="191"/>
    </location>
</feature>
<sequence>MSNIDRQHGRIGRMGGKEQLERSEMSDKFRLRIIFRASPFSFVRAQQDQGGKGIAPESTGKQDRVEFVTLLDNQNTKKPPLWNAEPFTKTAVSQTNNPLERFNRGMNSSFPAPHPNLPDSVVVGIEKLARRYANLKYEIEIGRALAPQRLPIILPKPVALPETSSSSDSDSVSDYEDSPEEDISNVLRADGRNFVPSRMEGPVSVPVIDFGQIQEEDGYYETVC</sequence>
<evidence type="ECO:0000313" key="2">
    <source>
        <dbReference type="EMBL" id="KAG2993872.1"/>
    </source>
</evidence>
<name>A0A8T1GH33_9STRA</name>
<reference evidence="2" key="1">
    <citation type="submission" date="2018-10" db="EMBL/GenBank/DDBJ databases">
        <title>Effector identification in a new, highly contiguous assembly of the strawberry crown rot pathogen Phytophthora cactorum.</title>
        <authorList>
            <person name="Armitage A.D."/>
            <person name="Nellist C.F."/>
            <person name="Bates H."/>
            <person name="Vickerstaff R.J."/>
            <person name="Harrison R.J."/>
        </authorList>
    </citation>
    <scope>NUCLEOTIDE SEQUENCE</scope>
    <source>
        <strain evidence="2">P415</strain>
    </source>
</reference>
<dbReference type="AlphaFoldDB" id="A0A8T1GH33"/>
<evidence type="ECO:0000313" key="3">
    <source>
        <dbReference type="Proteomes" id="UP000697107"/>
    </source>
</evidence>
<dbReference type="VEuPathDB" id="FungiDB:PC110_g11687"/>
<dbReference type="EMBL" id="RCML01000067">
    <property type="protein sequence ID" value="KAG2993872.1"/>
    <property type="molecule type" value="Genomic_DNA"/>
</dbReference>